<organism evidence="2 3">
    <name type="scientific">Aureimonas fodinaquatilis</name>
    <dbReference type="NCBI Taxonomy" id="2565783"/>
    <lineage>
        <taxon>Bacteria</taxon>
        <taxon>Pseudomonadati</taxon>
        <taxon>Pseudomonadota</taxon>
        <taxon>Alphaproteobacteria</taxon>
        <taxon>Hyphomicrobiales</taxon>
        <taxon>Aurantimonadaceae</taxon>
        <taxon>Aureimonas</taxon>
    </lineage>
</organism>
<dbReference type="OrthoDB" id="5959103at2"/>
<accession>A0A5B0DWH3</accession>
<protein>
    <submittedName>
        <fullName evidence="2">Uncharacterized protein</fullName>
    </submittedName>
</protein>
<evidence type="ECO:0000313" key="2">
    <source>
        <dbReference type="EMBL" id="KAA0970708.1"/>
    </source>
</evidence>
<comment type="caution">
    <text evidence="2">The sequence shown here is derived from an EMBL/GenBank/DDBJ whole genome shotgun (WGS) entry which is preliminary data.</text>
</comment>
<sequence length="91" mass="10490">MKQDKPARRDFIRLRGNSIEVFGRSIKLPSSRPARVAVGVAFVIGGIFSFLPVLGLWMLPVGILILSIDFVMVRRWRRRASVKWGRRQRRA</sequence>
<proteinExistence type="predicted"/>
<dbReference type="EMBL" id="VTWH01000002">
    <property type="protein sequence ID" value="KAA0970708.1"/>
    <property type="molecule type" value="Genomic_DNA"/>
</dbReference>
<keyword evidence="1" id="KW-1133">Transmembrane helix</keyword>
<gene>
    <name evidence="2" type="ORF">FPY71_09480</name>
</gene>
<feature type="transmembrane region" description="Helical" evidence="1">
    <location>
        <begin position="34"/>
        <end position="51"/>
    </location>
</feature>
<evidence type="ECO:0000256" key="1">
    <source>
        <dbReference type="SAM" id="Phobius"/>
    </source>
</evidence>
<feature type="transmembrane region" description="Helical" evidence="1">
    <location>
        <begin position="57"/>
        <end position="76"/>
    </location>
</feature>
<dbReference type="AlphaFoldDB" id="A0A5B0DWH3"/>
<reference evidence="2 3" key="1">
    <citation type="submission" date="2019-08" db="EMBL/GenBank/DDBJ databases">
        <title>Aureimonas fodiniaquatilis sp. nov., isolated from a coal mine wastewater.</title>
        <authorList>
            <person name="Kim W."/>
        </authorList>
    </citation>
    <scope>NUCLEOTIDE SEQUENCE [LARGE SCALE GENOMIC DNA]</scope>
    <source>
        <strain evidence="2 3">CAU 1482</strain>
    </source>
</reference>
<dbReference type="Proteomes" id="UP000324738">
    <property type="component" value="Unassembled WGS sequence"/>
</dbReference>
<keyword evidence="1" id="KW-0472">Membrane</keyword>
<evidence type="ECO:0000313" key="3">
    <source>
        <dbReference type="Proteomes" id="UP000324738"/>
    </source>
</evidence>
<dbReference type="RefSeq" id="WP_149299932.1">
    <property type="nucleotide sequence ID" value="NZ_VTWH01000002.1"/>
</dbReference>
<name>A0A5B0DWH3_9HYPH</name>
<keyword evidence="1" id="KW-0812">Transmembrane</keyword>
<keyword evidence="3" id="KW-1185">Reference proteome</keyword>